<dbReference type="SUPFAM" id="SSF52266">
    <property type="entry name" value="SGNH hydrolase"/>
    <property type="match status" value="1"/>
</dbReference>
<name>A0A4Q4TEQ1_9PEZI</name>
<dbReference type="PANTHER" id="PTHR30383:SF31">
    <property type="entry name" value="SGNH HYDROLASE-TYPE ESTERASE DOMAIN-CONTAINING PROTEIN-RELATED"/>
    <property type="match status" value="1"/>
</dbReference>
<evidence type="ECO:0008006" key="3">
    <source>
        <dbReference type="Google" id="ProtNLM"/>
    </source>
</evidence>
<dbReference type="GO" id="GO:0004622">
    <property type="term" value="F:phosphatidylcholine lysophospholipase activity"/>
    <property type="evidence" value="ECO:0007669"/>
    <property type="project" value="TreeGrafter"/>
</dbReference>
<dbReference type="Gene3D" id="3.40.50.1110">
    <property type="entry name" value="SGNH hydrolase"/>
    <property type="match status" value="1"/>
</dbReference>
<protein>
    <recommendedName>
        <fullName evidence="3">SGNH hydrolase-type esterase domain-containing protein</fullName>
    </recommendedName>
</protein>
<dbReference type="EMBL" id="QJNU01000233">
    <property type="protein sequence ID" value="RYP03980.1"/>
    <property type="molecule type" value="Genomic_DNA"/>
</dbReference>
<dbReference type="PANTHER" id="PTHR30383">
    <property type="entry name" value="THIOESTERASE 1/PROTEASE 1/LYSOPHOSPHOLIPASE L1"/>
    <property type="match status" value="1"/>
</dbReference>
<dbReference type="Proteomes" id="UP000293360">
    <property type="component" value="Unassembled WGS sequence"/>
</dbReference>
<proteinExistence type="predicted"/>
<dbReference type="OrthoDB" id="6123at2759"/>
<sequence>MGDLMNDIFEEKNTVIILSGLLVNAKPDVDECRRRVNENYSARVDYSKSAGFRAVYADMSAITVSDLVDGTHPNDGGYKKMADGWFSAIQEASNKGWISRAVSVPGIPDDGNEGLSWEALESL</sequence>
<reference evidence="1 2" key="1">
    <citation type="submission" date="2018-06" db="EMBL/GenBank/DDBJ databases">
        <title>Complete Genomes of Monosporascus.</title>
        <authorList>
            <person name="Robinson A.J."/>
            <person name="Natvig D.O."/>
        </authorList>
    </citation>
    <scope>NUCLEOTIDE SEQUENCE [LARGE SCALE GENOMIC DNA]</scope>
    <source>
        <strain evidence="1 2">CBS 110550</strain>
    </source>
</reference>
<evidence type="ECO:0000313" key="1">
    <source>
        <dbReference type="EMBL" id="RYP03980.1"/>
    </source>
</evidence>
<dbReference type="InterPro" id="IPR036514">
    <property type="entry name" value="SGNH_hydro_sf"/>
</dbReference>
<organism evidence="1 2">
    <name type="scientific">Monosporascus ibericus</name>
    <dbReference type="NCBI Taxonomy" id="155417"/>
    <lineage>
        <taxon>Eukaryota</taxon>
        <taxon>Fungi</taxon>
        <taxon>Dikarya</taxon>
        <taxon>Ascomycota</taxon>
        <taxon>Pezizomycotina</taxon>
        <taxon>Sordariomycetes</taxon>
        <taxon>Xylariomycetidae</taxon>
        <taxon>Xylariales</taxon>
        <taxon>Xylariales incertae sedis</taxon>
        <taxon>Monosporascus</taxon>
    </lineage>
</organism>
<dbReference type="InterPro" id="IPR051532">
    <property type="entry name" value="Ester_Hydrolysis_Enzymes"/>
</dbReference>
<dbReference type="STRING" id="155417.A0A4Q4TEQ1"/>
<gene>
    <name evidence="1" type="ORF">DL764_004751</name>
</gene>
<accession>A0A4Q4TEQ1</accession>
<evidence type="ECO:0000313" key="2">
    <source>
        <dbReference type="Proteomes" id="UP000293360"/>
    </source>
</evidence>
<keyword evidence="2" id="KW-1185">Reference proteome</keyword>
<comment type="caution">
    <text evidence="1">The sequence shown here is derived from an EMBL/GenBank/DDBJ whole genome shotgun (WGS) entry which is preliminary data.</text>
</comment>
<dbReference type="AlphaFoldDB" id="A0A4Q4TEQ1"/>